<dbReference type="GO" id="GO:0030001">
    <property type="term" value="P:metal ion transport"/>
    <property type="evidence" value="ECO:0007669"/>
    <property type="project" value="TreeGrafter"/>
</dbReference>
<evidence type="ECO:0000256" key="3">
    <source>
        <dbReference type="ARBA" id="ARBA00022989"/>
    </source>
</evidence>
<proteinExistence type="predicted"/>
<sequence>APTGAALYAYGCLSVMKSMETEENKRQEIATKMIEFETMACETLRRTYSLKPEQAIQLLSVKMSKWGNMSCPILALKFGARRFLSESACLKFTNNTWTRGKPLETLRGEDDNECAYCQGKLRKSDNIVSLECRKCQVREKFPPILLLIFRC</sequence>
<keyword evidence="3" id="KW-1133">Transmembrane helix</keyword>
<feature type="non-terminal residue" evidence="6">
    <location>
        <position position="151"/>
    </location>
</feature>
<dbReference type="Pfam" id="PF25508">
    <property type="entry name" value="TRPM2"/>
    <property type="match status" value="1"/>
</dbReference>
<dbReference type="AlphaFoldDB" id="A0AAD8B8V8"/>
<dbReference type="PANTHER" id="PTHR13800:SF1">
    <property type="entry name" value="TRANSIENT RECEPTOR POTENTIAL CATION CHANNEL TRPM"/>
    <property type="match status" value="1"/>
</dbReference>
<dbReference type="InterPro" id="IPR057366">
    <property type="entry name" value="TRPM-like"/>
</dbReference>
<dbReference type="InterPro" id="IPR050927">
    <property type="entry name" value="TRPM"/>
</dbReference>
<keyword evidence="4" id="KW-0472">Membrane</keyword>
<dbReference type="GO" id="GO:0005886">
    <property type="term" value="C:plasma membrane"/>
    <property type="evidence" value="ECO:0007669"/>
    <property type="project" value="TreeGrafter"/>
</dbReference>
<keyword evidence="7" id="KW-1185">Reference proteome</keyword>
<dbReference type="Proteomes" id="UP001233172">
    <property type="component" value="Unassembled WGS sequence"/>
</dbReference>
<dbReference type="GO" id="GO:0005261">
    <property type="term" value="F:monoatomic cation channel activity"/>
    <property type="evidence" value="ECO:0007669"/>
    <property type="project" value="TreeGrafter"/>
</dbReference>
<keyword evidence="6" id="KW-0675">Receptor</keyword>
<protein>
    <submittedName>
        <fullName evidence="6">Transient receptor potential cation channel subfamily M member 2</fullName>
    </submittedName>
</protein>
<feature type="non-terminal residue" evidence="6">
    <location>
        <position position="1"/>
    </location>
</feature>
<evidence type="ECO:0000313" key="7">
    <source>
        <dbReference type="Proteomes" id="UP001233172"/>
    </source>
</evidence>
<evidence type="ECO:0000256" key="1">
    <source>
        <dbReference type="ARBA" id="ARBA00004141"/>
    </source>
</evidence>
<dbReference type="PANTHER" id="PTHR13800">
    <property type="entry name" value="TRANSIENT RECEPTOR POTENTIAL CATION CHANNEL, SUBFAMILY M, MEMBER 6"/>
    <property type="match status" value="1"/>
</dbReference>
<dbReference type="EMBL" id="JASAOG010000118">
    <property type="protein sequence ID" value="KAK0050129.1"/>
    <property type="molecule type" value="Genomic_DNA"/>
</dbReference>
<accession>A0AAD8B8V8</accession>
<reference evidence="6" key="2">
    <citation type="submission" date="2023-04" db="EMBL/GenBank/DDBJ databases">
        <authorList>
            <person name="Bu L."/>
            <person name="Lu L."/>
            <person name="Laidemitt M.R."/>
            <person name="Zhang S.M."/>
            <person name="Mutuku M."/>
            <person name="Mkoji G."/>
            <person name="Steinauer M."/>
            <person name="Loker E.S."/>
        </authorList>
    </citation>
    <scope>NUCLEOTIDE SEQUENCE</scope>
    <source>
        <strain evidence="6">KasaAsao</strain>
        <tissue evidence="6">Whole Snail</tissue>
    </source>
</reference>
<feature type="domain" description="TRPM-like" evidence="5">
    <location>
        <begin position="5"/>
        <end position="85"/>
    </location>
</feature>
<organism evidence="6 7">
    <name type="scientific">Biomphalaria pfeifferi</name>
    <name type="common">Bloodfluke planorb</name>
    <name type="synonym">Freshwater snail</name>
    <dbReference type="NCBI Taxonomy" id="112525"/>
    <lineage>
        <taxon>Eukaryota</taxon>
        <taxon>Metazoa</taxon>
        <taxon>Spiralia</taxon>
        <taxon>Lophotrochozoa</taxon>
        <taxon>Mollusca</taxon>
        <taxon>Gastropoda</taxon>
        <taxon>Heterobranchia</taxon>
        <taxon>Euthyneura</taxon>
        <taxon>Panpulmonata</taxon>
        <taxon>Hygrophila</taxon>
        <taxon>Lymnaeoidea</taxon>
        <taxon>Planorbidae</taxon>
        <taxon>Biomphalaria</taxon>
    </lineage>
</organism>
<evidence type="ECO:0000313" key="6">
    <source>
        <dbReference type="EMBL" id="KAK0050129.1"/>
    </source>
</evidence>
<evidence type="ECO:0000256" key="4">
    <source>
        <dbReference type="ARBA" id="ARBA00023136"/>
    </source>
</evidence>
<comment type="caution">
    <text evidence="6">The sequence shown here is derived from an EMBL/GenBank/DDBJ whole genome shotgun (WGS) entry which is preliminary data.</text>
</comment>
<keyword evidence="2" id="KW-0812">Transmembrane</keyword>
<reference evidence="6" key="1">
    <citation type="journal article" date="2023" name="PLoS Negl. Trop. Dis.">
        <title>A genome sequence for Biomphalaria pfeifferi, the major vector snail for the human-infecting parasite Schistosoma mansoni.</title>
        <authorList>
            <person name="Bu L."/>
            <person name="Lu L."/>
            <person name="Laidemitt M.R."/>
            <person name="Zhang S.M."/>
            <person name="Mutuku M."/>
            <person name="Mkoji G."/>
            <person name="Steinauer M."/>
            <person name="Loker E.S."/>
        </authorList>
    </citation>
    <scope>NUCLEOTIDE SEQUENCE</scope>
    <source>
        <strain evidence="6">KasaAsao</strain>
    </source>
</reference>
<name>A0AAD8B8V8_BIOPF</name>
<evidence type="ECO:0000259" key="5">
    <source>
        <dbReference type="Pfam" id="PF25508"/>
    </source>
</evidence>
<comment type="subcellular location">
    <subcellularLocation>
        <location evidence="1">Membrane</location>
        <topology evidence="1">Multi-pass membrane protein</topology>
    </subcellularLocation>
</comment>
<evidence type="ECO:0000256" key="2">
    <source>
        <dbReference type="ARBA" id="ARBA00022692"/>
    </source>
</evidence>
<gene>
    <name evidence="6" type="ORF">Bpfe_020510</name>
</gene>